<name>A0A8T0IZ86_CERPU</name>
<evidence type="ECO:0000313" key="1">
    <source>
        <dbReference type="EMBL" id="KAG0588048.1"/>
    </source>
</evidence>
<comment type="caution">
    <text evidence="1">The sequence shown here is derived from an EMBL/GenBank/DDBJ whole genome shotgun (WGS) entry which is preliminary data.</text>
</comment>
<dbReference type="AlphaFoldDB" id="A0A8T0IZ86"/>
<reference evidence="1" key="1">
    <citation type="submission" date="2020-06" db="EMBL/GenBank/DDBJ databases">
        <title>WGS assembly of Ceratodon purpureus strain R40.</title>
        <authorList>
            <person name="Carey S.B."/>
            <person name="Jenkins J."/>
            <person name="Shu S."/>
            <person name="Lovell J.T."/>
            <person name="Sreedasyam A."/>
            <person name="Maumus F."/>
            <person name="Tiley G.P."/>
            <person name="Fernandez-Pozo N."/>
            <person name="Barry K."/>
            <person name="Chen C."/>
            <person name="Wang M."/>
            <person name="Lipzen A."/>
            <person name="Daum C."/>
            <person name="Saski C.A."/>
            <person name="Payton A.C."/>
            <person name="Mcbreen J.C."/>
            <person name="Conrad R.E."/>
            <person name="Kollar L.M."/>
            <person name="Olsson S."/>
            <person name="Huttunen S."/>
            <person name="Landis J.B."/>
            <person name="Wickett N.J."/>
            <person name="Johnson M.G."/>
            <person name="Rensing S.A."/>
            <person name="Grimwood J."/>
            <person name="Schmutz J."/>
            <person name="Mcdaniel S.F."/>
        </authorList>
    </citation>
    <scope>NUCLEOTIDE SEQUENCE</scope>
    <source>
        <strain evidence="1">R40</strain>
    </source>
</reference>
<organism evidence="1 2">
    <name type="scientific">Ceratodon purpureus</name>
    <name type="common">Fire moss</name>
    <name type="synonym">Dicranum purpureum</name>
    <dbReference type="NCBI Taxonomy" id="3225"/>
    <lineage>
        <taxon>Eukaryota</taxon>
        <taxon>Viridiplantae</taxon>
        <taxon>Streptophyta</taxon>
        <taxon>Embryophyta</taxon>
        <taxon>Bryophyta</taxon>
        <taxon>Bryophytina</taxon>
        <taxon>Bryopsida</taxon>
        <taxon>Dicranidae</taxon>
        <taxon>Pseudoditrichales</taxon>
        <taxon>Ditrichaceae</taxon>
        <taxon>Ceratodon</taxon>
    </lineage>
</organism>
<accession>A0A8T0IZ86</accession>
<gene>
    <name evidence="1" type="ORF">KC19_2G211600</name>
</gene>
<keyword evidence="2" id="KW-1185">Reference proteome</keyword>
<dbReference type="Proteomes" id="UP000822688">
    <property type="component" value="Chromosome 2"/>
</dbReference>
<dbReference type="EMBL" id="CM026422">
    <property type="protein sequence ID" value="KAG0588048.1"/>
    <property type="molecule type" value="Genomic_DNA"/>
</dbReference>
<protein>
    <submittedName>
        <fullName evidence="1">Uncharacterized protein</fullName>
    </submittedName>
</protein>
<sequence>MVDLNFLVSAAFECVEGLLDVLINCIHTAPAACHSGSTR</sequence>
<evidence type="ECO:0000313" key="2">
    <source>
        <dbReference type="Proteomes" id="UP000822688"/>
    </source>
</evidence>
<proteinExistence type="predicted"/>